<sequence>MELAGQAQMDADPLLGPHGLIPVLDMAGPSGTAGGGIPRVPRRGRSRATTASAASECVVTNVPDADESEAESESESDDDVEGEDAHAISTSSSSDD</sequence>
<name>D5ACS9_PICSI</name>
<organism evidence="2">
    <name type="scientific">Picea sitchensis</name>
    <name type="common">Sitka spruce</name>
    <name type="synonym">Pinus sitchensis</name>
    <dbReference type="NCBI Taxonomy" id="3332"/>
    <lineage>
        <taxon>Eukaryota</taxon>
        <taxon>Viridiplantae</taxon>
        <taxon>Streptophyta</taxon>
        <taxon>Embryophyta</taxon>
        <taxon>Tracheophyta</taxon>
        <taxon>Spermatophyta</taxon>
        <taxon>Pinopsida</taxon>
        <taxon>Pinidae</taxon>
        <taxon>Conifers I</taxon>
        <taxon>Pinales</taxon>
        <taxon>Pinaceae</taxon>
        <taxon>Picea</taxon>
    </lineage>
</organism>
<evidence type="ECO:0000256" key="1">
    <source>
        <dbReference type="SAM" id="MobiDB-lite"/>
    </source>
</evidence>
<feature type="region of interest" description="Disordered" evidence="1">
    <location>
        <begin position="26"/>
        <end position="96"/>
    </location>
</feature>
<feature type="compositionally biased region" description="Acidic residues" evidence="1">
    <location>
        <begin position="64"/>
        <end position="82"/>
    </location>
</feature>
<evidence type="ECO:0000313" key="2">
    <source>
        <dbReference type="EMBL" id="ADE77348.1"/>
    </source>
</evidence>
<dbReference type="AlphaFoldDB" id="D5ACS9"/>
<dbReference type="EMBL" id="BT124070">
    <property type="protein sequence ID" value="ADE77348.1"/>
    <property type="molecule type" value="mRNA"/>
</dbReference>
<protein>
    <submittedName>
        <fullName evidence="2">Uncharacterized protein</fullName>
    </submittedName>
</protein>
<proteinExistence type="evidence at transcript level"/>
<accession>D5ACS9</accession>
<reference evidence="2" key="1">
    <citation type="submission" date="2010-04" db="EMBL/GenBank/DDBJ databases">
        <authorList>
            <person name="Reid K.E."/>
            <person name="Liao N."/>
            <person name="Chan S."/>
            <person name="Docking R."/>
            <person name="Taylor G."/>
            <person name="Moore R."/>
            <person name="Mayo M."/>
            <person name="Munro S."/>
            <person name="King J."/>
            <person name="Yanchuk A."/>
            <person name="Holt R."/>
            <person name="Jones S."/>
            <person name="Marra M."/>
            <person name="Ritland C.E."/>
            <person name="Ritland K."/>
            <person name="Bohlmann J."/>
        </authorList>
    </citation>
    <scope>NUCLEOTIDE SEQUENCE</scope>
    <source>
        <tissue evidence="2">Bud</tissue>
    </source>
</reference>